<dbReference type="SUPFAM" id="SSF56112">
    <property type="entry name" value="Protein kinase-like (PK-like)"/>
    <property type="match status" value="1"/>
</dbReference>
<evidence type="ECO:0000313" key="6">
    <source>
        <dbReference type="EMBL" id="QDV19332.1"/>
    </source>
</evidence>
<gene>
    <name evidence="6" type="primary">pknD_6</name>
    <name evidence="6" type="ORF">Pan153_39970</name>
</gene>
<evidence type="ECO:0000256" key="1">
    <source>
        <dbReference type="ARBA" id="ARBA00022679"/>
    </source>
</evidence>
<dbReference type="Pfam" id="PF00069">
    <property type="entry name" value="Pkinase"/>
    <property type="match status" value="1"/>
</dbReference>
<dbReference type="Gene3D" id="3.30.200.20">
    <property type="entry name" value="Phosphorylase Kinase, domain 1"/>
    <property type="match status" value="1"/>
</dbReference>
<evidence type="ECO:0000313" key="7">
    <source>
        <dbReference type="Proteomes" id="UP000320839"/>
    </source>
</evidence>
<dbReference type="PANTHER" id="PTHR24348">
    <property type="entry name" value="SERINE/THREONINE-PROTEIN KINASE UNC-51-RELATED"/>
    <property type="match status" value="1"/>
</dbReference>
<dbReference type="GO" id="GO:0000407">
    <property type="term" value="C:phagophore assembly site"/>
    <property type="evidence" value="ECO:0007669"/>
    <property type="project" value="TreeGrafter"/>
</dbReference>
<dbReference type="EC" id="2.7.11.1" evidence="6"/>
<accession>A0A518FSK6</accession>
<dbReference type="GO" id="GO:0016020">
    <property type="term" value="C:membrane"/>
    <property type="evidence" value="ECO:0007669"/>
    <property type="project" value="TreeGrafter"/>
</dbReference>
<dbReference type="GO" id="GO:0004674">
    <property type="term" value="F:protein serine/threonine kinase activity"/>
    <property type="evidence" value="ECO:0007669"/>
    <property type="project" value="UniProtKB-EC"/>
</dbReference>
<name>A0A518FSK6_9PLAN</name>
<evidence type="ECO:0000259" key="5">
    <source>
        <dbReference type="PROSITE" id="PS50011"/>
    </source>
</evidence>
<dbReference type="Gene3D" id="1.10.510.10">
    <property type="entry name" value="Transferase(Phosphotransferase) domain 1"/>
    <property type="match status" value="1"/>
</dbReference>
<dbReference type="AlphaFoldDB" id="A0A518FSK6"/>
<dbReference type="PANTHER" id="PTHR24348:SF22">
    <property type="entry name" value="NON-SPECIFIC SERINE_THREONINE PROTEIN KINASE"/>
    <property type="match status" value="1"/>
</dbReference>
<feature type="domain" description="Protein kinase" evidence="5">
    <location>
        <begin position="49"/>
        <end position="349"/>
    </location>
</feature>
<dbReference type="PROSITE" id="PS00108">
    <property type="entry name" value="PROTEIN_KINASE_ST"/>
    <property type="match status" value="1"/>
</dbReference>
<dbReference type="PROSITE" id="PS50011">
    <property type="entry name" value="PROTEIN_KINASE_DOM"/>
    <property type="match status" value="1"/>
</dbReference>
<dbReference type="InterPro" id="IPR011009">
    <property type="entry name" value="Kinase-like_dom_sf"/>
</dbReference>
<dbReference type="SMART" id="SM00220">
    <property type="entry name" value="S_TKc"/>
    <property type="match status" value="1"/>
</dbReference>
<evidence type="ECO:0000256" key="2">
    <source>
        <dbReference type="ARBA" id="ARBA00022741"/>
    </source>
</evidence>
<evidence type="ECO:0000256" key="3">
    <source>
        <dbReference type="ARBA" id="ARBA00022777"/>
    </source>
</evidence>
<keyword evidence="2" id="KW-0547">Nucleotide-binding</keyword>
<dbReference type="GO" id="GO:0005524">
    <property type="term" value="F:ATP binding"/>
    <property type="evidence" value="ECO:0007669"/>
    <property type="project" value="UniProtKB-KW"/>
</dbReference>
<evidence type="ECO:0000256" key="4">
    <source>
        <dbReference type="ARBA" id="ARBA00022840"/>
    </source>
</evidence>
<dbReference type="InterPro" id="IPR000719">
    <property type="entry name" value="Prot_kinase_dom"/>
</dbReference>
<dbReference type="InterPro" id="IPR045269">
    <property type="entry name" value="Atg1-like"/>
</dbReference>
<keyword evidence="3 6" id="KW-0418">Kinase</keyword>
<keyword evidence="1 6" id="KW-0808">Transferase</keyword>
<dbReference type="InterPro" id="IPR008271">
    <property type="entry name" value="Ser/Thr_kinase_AS"/>
</dbReference>
<dbReference type="GO" id="GO:0005776">
    <property type="term" value="C:autophagosome"/>
    <property type="evidence" value="ECO:0007669"/>
    <property type="project" value="TreeGrafter"/>
</dbReference>
<dbReference type="CDD" id="cd14014">
    <property type="entry name" value="STKc_PknB_like"/>
    <property type="match status" value="1"/>
</dbReference>
<dbReference type="EMBL" id="CP036317">
    <property type="protein sequence ID" value="QDV19332.1"/>
    <property type="molecule type" value="Genomic_DNA"/>
</dbReference>
<dbReference type="Proteomes" id="UP000320839">
    <property type="component" value="Chromosome"/>
</dbReference>
<keyword evidence="4" id="KW-0067">ATP-binding</keyword>
<dbReference type="GO" id="GO:0005829">
    <property type="term" value="C:cytosol"/>
    <property type="evidence" value="ECO:0007669"/>
    <property type="project" value="TreeGrafter"/>
</dbReference>
<organism evidence="6 7">
    <name type="scientific">Gimesia panareensis</name>
    <dbReference type="NCBI Taxonomy" id="2527978"/>
    <lineage>
        <taxon>Bacteria</taxon>
        <taxon>Pseudomonadati</taxon>
        <taxon>Planctomycetota</taxon>
        <taxon>Planctomycetia</taxon>
        <taxon>Planctomycetales</taxon>
        <taxon>Planctomycetaceae</taxon>
        <taxon>Gimesia</taxon>
    </lineage>
</organism>
<sequence length="406" mass="45955">MMIRNAPFLWISGIPLTSHDSSKPATISELEKQYRQLLDNNCLEWRNQRQFSRCLGIGGQGVVYLSAREGADGFSIPVALKLFSPKRYADSEVYQTEMARLSQVAARVARVQENHLVAVQNFVKRNEIYIMEMEWVDGYDLRSLLTPATFKQIREQVTRRRWRTLNNNVFTRGVQQPRLKPGVAVAILRECLAALAALHRNEIIHCDMKPANIMLKRSGNAKIIDIGSAIDLNNLPENHACTPTYAAPEVLSGKRATAQSDLASLGYILIEVITGFQPFANLKYAELVKAKQDILQQLPQWFPAEEFALSEPLMKLIHRLVHPDPAERFPSAEAAELGEDGAAEFHRLLVKSDLPSDYENELRLWIEEVETDYFEMNPPIADPGTTVFTTRAWDGDDDDQDFSLKT</sequence>
<protein>
    <submittedName>
        <fullName evidence="6">Serine/threonine-protein kinase PknD</fullName>
        <ecNumber evidence="6">2.7.11.1</ecNumber>
    </submittedName>
</protein>
<proteinExistence type="predicted"/>
<reference evidence="6 7" key="1">
    <citation type="submission" date="2019-02" db="EMBL/GenBank/DDBJ databases">
        <title>Deep-cultivation of Planctomycetes and their phenomic and genomic characterization uncovers novel biology.</title>
        <authorList>
            <person name="Wiegand S."/>
            <person name="Jogler M."/>
            <person name="Boedeker C."/>
            <person name="Pinto D."/>
            <person name="Vollmers J."/>
            <person name="Rivas-Marin E."/>
            <person name="Kohn T."/>
            <person name="Peeters S.H."/>
            <person name="Heuer A."/>
            <person name="Rast P."/>
            <person name="Oberbeckmann S."/>
            <person name="Bunk B."/>
            <person name="Jeske O."/>
            <person name="Meyerdierks A."/>
            <person name="Storesund J.E."/>
            <person name="Kallscheuer N."/>
            <person name="Luecker S."/>
            <person name="Lage O.M."/>
            <person name="Pohl T."/>
            <person name="Merkel B.J."/>
            <person name="Hornburger P."/>
            <person name="Mueller R.-W."/>
            <person name="Bruemmer F."/>
            <person name="Labrenz M."/>
            <person name="Spormann A.M."/>
            <person name="Op den Camp H."/>
            <person name="Overmann J."/>
            <person name="Amann R."/>
            <person name="Jetten M.S.M."/>
            <person name="Mascher T."/>
            <person name="Medema M.H."/>
            <person name="Devos D.P."/>
            <person name="Kaster A.-K."/>
            <person name="Ovreas L."/>
            <person name="Rohde M."/>
            <person name="Galperin M.Y."/>
            <person name="Jogler C."/>
        </authorList>
    </citation>
    <scope>NUCLEOTIDE SEQUENCE [LARGE SCALE GENOMIC DNA]</scope>
    <source>
        <strain evidence="6 7">Pan153</strain>
    </source>
</reference>